<reference evidence="1" key="1">
    <citation type="submission" date="2022-04" db="EMBL/GenBank/DDBJ databases">
        <title>Chromosome-scale genome assembly of Holotrichia oblita Faldermann.</title>
        <authorList>
            <person name="Rongchong L."/>
        </authorList>
    </citation>
    <scope>NUCLEOTIDE SEQUENCE</scope>
    <source>
        <strain evidence="1">81SQS9</strain>
    </source>
</reference>
<evidence type="ECO:0000313" key="1">
    <source>
        <dbReference type="EMBL" id="KAI4465929.1"/>
    </source>
</evidence>
<gene>
    <name evidence="1" type="ORF">MML48_3g00014143</name>
</gene>
<organism evidence="1 2">
    <name type="scientific">Holotrichia oblita</name>
    <name type="common">Chafer beetle</name>
    <dbReference type="NCBI Taxonomy" id="644536"/>
    <lineage>
        <taxon>Eukaryota</taxon>
        <taxon>Metazoa</taxon>
        <taxon>Ecdysozoa</taxon>
        <taxon>Arthropoda</taxon>
        <taxon>Hexapoda</taxon>
        <taxon>Insecta</taxon>
        <taxon>Pterygota</taxon>
        <taxon>Neoptera</taxon>
        <taxon>Endopterygota</taxon>
        <taxon>Coleoptera</taxon>
        <taxon>Polyphaga</taxon>
        <taxon>Scarabaeiformia</taxon>
        <taxon>Scarabaeidae</taxon>
        <taxon>Melolonthinae</taxon>
        <taxon>Holotrichia</taxon>
    </lineage>
</organism>
<dbReference type="Proteomes" id="UP001056778">
    <property type="component" value="Chromosome 3"/>
</dbReference>
<evidence type="ECO:0000313" key="2">
    <source>
        <dbReference type="Proteomes" id="UP001056778"/>
    </source>
</evidence>
<name>A0ACB9TGL9_HOLOL</name>
<dbReference type="EMBL" id="CM043017">
    <property type="protein sequence ID" value="KAI4465929.1"/>
    <property type="molecule type" value="Genomic_DNA"/>
</dbReference>
<keyword evidence="2" id="KW-1185">Reference proteome</keyword>
<comment type="caution">
    <text evidence="1">The sequence shown here is derived from an EMBL/GenBank/DDBJ whole genome shotgun (WGS) entry which is preliminary data.</text>
</comment>
<protein>
    <submittedName>
        <fullName evidence="1">Uncharacterized protein</fullName>
    </submittedName>
</protein>
<accession>A0ACB9TGL9</accession>
<sequence>MLAQFTENLEMEIHIIAETPEVTLEEAIQMAYVDDIDVHEIYIEPSDANILTDEDSGEEDGGAFLDNLSGQQLLLKAELVLRGTVTVDEAEPEDILVRPFNGSDRNDVFLRPGLEKITWIQGDFEEKSSIIF</sequence>
<proteinExistence type="predicted"/>